<organism evidence="8 9">
    <name type="scientific">Ileibacterium valens</name>
    <dbReference type="NCBI Taxonomy" id="1862668"/>
    <lineage>
        <taxon>Bacteria</taxon>
        <taxon>Bacillati</taxon>
        <taxon>Bacillota</taxon>
        <taxon>Erysipelotrichia</taxon>
        <taxon>Erysipelotrichales</taxon>
        <taxon>Erysipelotrichaceae</taxon>
        <taxon>Ileibacterium</taxon>
    </lineage>
</organism>
<evidence type="ECO:0000313" key="9">
    <source>
        <dbReference type="Proteomes" id="UP000186341"/>
    </source>
</evidence>
<protein>
    <submittedName>
        <fullName evidence="8">Metal ABC transporter substrate-binding protein</fullName>
    </submittedName>
</protein>
<feature type="chain" id="PRO_5038873485" evidence="7">
    <location>
        <begin position="29"/>
        <end position="297"/>
    </location>
</feature>
<evidence type="ECO:0000256" key="6">
    <source>
        <dbReference type="ARBA" id="ARBA00023288"/>
    </source>
</evidence>
<evidence type="ECO:0000256" key="1">
    <source>
        <dbReference type="ARBA" id="ARBA00004635"/>
    </source>
</evidence>
<dbReference type="OrthoDB" id="9812878at2"/>
<dbReference type="Proteomes" id="UP000186341">
    <property type="component" value="Unassembled WGS sequence"/>
</dbReference>
<keyword evidence="4" id="KW-0472">Membrane</keyword>
<dbReference type="GeneID" id="82202274"/>
<comment type="caution">
    <text evidence="8">The sequence shown here is derived from an EMBL/GenBank/DDBJ whole genome shotgun (WGS) entry which is preliminary data.</text>
</comment>
<dbReference type="GO" id="GO:0016020">
    <property type="term" value="C:membrane"/>
    <property type="evidence" value="ECO:0007669"/>
    <property type="project" value="UniProtKB-SubCell"/>
</dbReference>
<keyword evidence="6" id="KW-0449">Lipoprotein</keyword>
<comment type="subcellular location">
    <subcellularLocation>
        <location evidence="1">Membrane</location>
        <topology evidence="1">Lipid-anchor</topology>
    </subcellularLocation>
</comment>
<evidence type="ECO:0000256" key="7">
    <source>
        <dbReference type="SAM" id="SignalP"/>
    </source>
</evidence>
<evidence type="ECO:0000256" key="4">
    <source>
        <dbReference type="ARBA" id="ARBA00023136"/>
    </source>
</evidence>
<feature type="signal peptide" evidence="7">
    <location>
        <begin position="1"/>
        <end position="28"/>
    </location>
</feature>
<keyword evidence="9" id="KW-1185">Reference proteome</keyword>
<evidence type="ECO:0000313" key="8">
    <source>
        <dbReference type="EMBL" id="OLU41404.1"/>
    </source>
</evidence>
<dbReference type="Pfam" id="PF03180">
    <property type="entry name" value="Lipoprotein_9"/>
    <property type="match status" value="1"/>
</dbReference>
<sequence>MNNFKFTTQPLKETKSAALFLLSAALFAGCSSKTDSSQNTADVKSDEGSEQSTIKLGVTGAIYEDIWQPAKDKLADDGINLKFVQFSDFSTPNNALNSGDIDLNAFQHEIYLNTEKESQGYEIEPIGYTFIIPLNIYSSKYKSLEELPENAVIAIPDDLTNGGRALKVLDEAGLIELDENADFSPTVKDIKSSDKNIQIKELKANTLPSALPDVDAAVITGNFALDYGLKTEEAIYKDQSLDQPEYWCLIAARSEDLKDPDKKAAYEEVVEAFQQPETEDVFNNDFGGYFIAEGWNE</sequence>
<evidence type="ECO:0000256" key="5">
    <source>
        <dbReference type="ARBA" id="ARBA00023139"/>
    </source>
</evidence>
<keyword evidence="5" id="KW-0564">Palmitate</keyword>
<dbReference type="PROSITE" id="PS51257">
    <property type="entry name" value="PROKAR_LIPOPROTEIN"/>
    <property type="match status" value="1"/>
</dbReference>
<name>A0A1U7NHM2_9FIRM</name>
<accession>A0A1U7NHM2</accession>
<dbReference type="Gene3D" id="3.40.190.10">
    <property type="entry name" value="Periplasmic binding protein-like II"/>
    <property type="match status" value="2"/>
</dbReference>
<evidence type="ECO:0000256" key="3">
    <source>
        <dbReference type="ARBA" id="ARBA00022729"/>
    </source>
</evidence>
<dbReference type="EMBL" id="MPJW01000086">
    <property type="protein sequence ID" value="OLU41404.1"/>
    <property type="molecule type" value="Genomic_DNA"/>
</dbReference>
<dbReference type="RefSeq" id="WP_075818362.1">
    <property type="nucleotide sequence ID" value="NZ_CAPNHH010000032.1"/>
</dbReference>
<dbReference type="PANTHER" id="PTHR30429:SF1">
    <property type="entry name" value="D-METHIONINE-BINDING LIPOPROTEIN METQ-RELATED"/>
    <property type="match status" value="1"/>
</dbReference>
<proteinExistence type="inferred from homology"/>
<dbReference type="InterPro" id="IPR004872">
    <property type="entry name" value="Lipoprotein_NlpA"/>
</dbReference>
<dbReference type="PANTHER" id="PTHR30429">
    <property type="entry name" value="D-METHIONINE-BINDING LIPOPROTEIN METQ"/>
    <property type="match status" value="1"/>
</dbReference>
<dbReference type="AlphaFoldDB" id="A0A1U7NHM2"/>
<gene>
    <name evidence="8" type="ORF">BO222_03430</name>
</gene>
<keyword evidence="3 7" id="KW-0732">Signal</keyword>
<evidence type="ECO:0000256" key="2">
    <source>
        <dbReference type="ARBA" id="ARBA00008973"/>
    </source>
</evidence>
<comment type="similarity">
    <text evidence="2">Belongs to the NlpA lipoprotein family.</text>
</comment>
<dbReference type="SUPFAM" id="SSF53850">
    <property type="entry name" value="Periplasmic binding protein-like II"/>
    <property type="match status" value="1"/>
</dbReference>
<reference evidence="8 9" key="1">
    <citation type="submission" date="2016-11" db="EMBL/GenBank/DDBJ databases">
        <title>Description of two novel members of the family Erysipelotrichaceae: Ileibacterium lipovorans gen. nov., sp. nov. and Dubosiella newyorkensis, gen. nov., sp. nov.</title>
        <authorList>
            <person name="Cox L.M."/>
            <person name="Sohn J."/>
            <person name="Tyrrell K.L."/>
            <person name="Citron D.M."/>
            <person name="Lawson P.A."/>
            <person name="Patel N.B."/>
            <person name="Iizumi T."/>
            <person name="Perez-Perez G.I."/>
            <person name="Goldstein E.J."/>
            <person name="Blaser M.J."/>
        </authorList>
    </citation>
    <scope>NUCLEOTIDE SEQUENCE [LARGE SCALE GENOMIC DNA]</scope>
    <source>
        <strain evidence="8 9">NYU-BL-A3</strain>
    </source>
</reference>